<keyword evidence="5 9" id="KW-1133">Transmembrane helix</keyword>
<sequence length="458" mass="51555">MTTQDASNHQIDIDETISRLGSKKGVESVTVLTKDGRIVRTTATAEQSEVQGKLLSKLARDAEDIVQELESQDELSFLRIRTKKHEIMVALDHNYLLVVVQSPQKDIAPKHSAFLSYQQSKRSYSSAPPPDENASQLAQQSDNAIDSVVNADMDQDVSKIAEIFARYTPDQLAVVRAAADKDSPFIFKVFHAFLDSLHEGTLIGAAGEYAIPWWAVIVAATMLLRLCIGLPLYFYQQRGLAKSRKLDKVAGSYSTLIASKIARESKGKKYTDEEFNKVLKKQIKSKQHALRLEHGCHPAYYVMVSIVQLSIWVPMTVALRRLATGVWRMDNWSQAFMPEAGMTTEGLFWFTNLSTIDSTYIMPACIGALYSLNSVLLYLWREKLVREINPDIPKAFVDRDIRDQAITVITFIPPVLGAYLALHVPTAISFYWLVSALFTTLQHLLLMNKRVRRLLTKS</sequence>
<organism evidence="11 12">
    <name type="scientific">Coemansia spiralis</name>
    <dbReference type="NCBI Taxonomy" id="417178"/>
    <lineage>
        <taxon>Eukaryota</taxon>
        <taxon>Fungi</taxon>
        <taxon>Fungi incertae sedis</taxon>
        <taxon>Zoopagomycota</taxon>
        <taxon>Kickxellomycotina</taxon>
        <taxon>Kickxellomycetes</taxon>
        <taxon>Kickxellales</taxon>
        <taxon>Kickxellaceae</taxon>
        <taxon>Coemansia</taxon>
    </lineage>
</organism>
<comment type="subcellular location">
    <subcellularLocation>
        <location evidence="1 7">Membrane</location>
        <topology evidence="1 7">Multi-pass membrane protein</topology>
    </subcellularLocation>
</comment>
<evidence type="ECO:0000256" key="3">
    <source>
        <dbReference type="ARBA" id="ARBA00009877"/>
    </source>
</evidence>
<gene>
    <name evidence="11" type="ORF">GGI25_001972</name>
</gene>
<dbReference type="Pfam" id="PF03259">
    <property type="entry name" value="Robl_LC7"/>
    <property type="match status" value="1"/>
</dbReference>
<evidence type="ECO:0000256" key="8">
    <source>
        <dbReference type="SAM" id="MobiDB-lite"/>
    </source>
</evidence>
<dbReference type="Pfam" id="PF02096">
    <property type="entry name" value="60KD_IMP"/>
    <property type="match status" value="1"/>
</dbReference>
<feature type="region of interest" description="Disordered" evidence="8">
    <location>
        <begin position="119"/>
        <end position="139"/>
    </location>
</feature>
<dbReference type="EMBL" id="JANBTW010000016">
    <property type="protein sequence ID" value="KAJ2678983.1"/>
    <property type="molecule type" value="Genomic_DNA"/>
</dbReference>
<feature type="transmembrane region" description="Helical" evidence="9">
    <location>
        <begin position="428"/>
        <end position="447"/>
    </location>
</feature>
<evidence type="ECO:0000256" key="4">
    <source>
        <dbReference type="ARBA" id="ARBA00022692"/>
    </source>
</evidence>
<proteinExistence type="inferred from homology"/>
<evidence type="ECO:0000256" key="2">
    <source>
        <dbReference type="ARBA" id="ARBA00007191"/>
    </source>
</evidence>
<dbReference type="SUPFAM" id="SSF103196">
    <property type="entry name" value="Roadblock/LC7 domain"/>
    <property type="match status" value="1"/>
</dbReference>
<keyword evidence="4 7" id="KW-0812">Transmembrane</keyword>
<feature type="transmembrane region" description="Helical" evidence="9">
    <location>
        <begin position="211"/>
        <end position="235"/>
    </location>
</feature>
<feature type="transmembrane region" description="Helical" evidence="9">
    <location>
        <begin position="360"/>
        <end position="380"/>
    </location>
</feature>
<dbReference type="SMART" id="SM00960">
    <property type="entry name" value="Robl_LC7"/>
    <property type="match status" value="1"/>
</dbReference>
<accession>A0A9W8KZM0</accession>
<dbReference type="CDD" id="cd20069">
    <property type="entry name" value="5TM_Oxa1-like"/>
    <property type="match status" value="1"/>
</dbReference>
<evidence type="ECO:0000256" key="1">
    <source>
        <dbReference type="ARBA" id="ARBA00004141"/>
    </source>
</evidence>
<dbReference type="OrthoDB" id="9985637at2759"/>
<dbReference type="GO" id="GO:0005743">
    <property type="term" value="C:mitochondrial inner membrane"/>
    <property type="evidence" value="ECO:0007669"/>
    <property type="project" value="TreeGrafter"/>
</dbReference>
<evidence type="ECO:0000256" key="9">
    <source>
        <dbReference type="SAM" id="Phobius"/>
    </source>
</evidence>
<dbReference type="PANTHER" id="PTHR12428:SF65">
    <property type="entry name" value="CYTOCHROME C OXIDASE ASSEMBLY PROTEIN COX18, MITOCHONDRIAL"/>
    <property type="match status" value="1"/>
</dbReference>
<evidence type="ECO:0000256" key="6">
    <source>
        <dbReference type="ARBA" id="ARBA00023136"/>
    </source>
</evidence>
<keyword evidence="6 9" id="KW-0472">Membrane</keyword>
<evidence type="ECO:0000313" key="11">
    <source>
        <dbReference type="EMBL" id="KAJ2678983.1"/>
    </source>
</evidence>
<protein>
    <recommendedName>
        <fullName evidence="10">Roadblock/LAMTOR2 domain-containing protein</fullName>
    </recommendedName>
</protein>
<dbReference type="GO" id="GO:0032979">
    <property type="term" value="P:protein insertion into mitochondrial inner membrane from matrix"/>
    <property type="evidence" value="ECO:0007669"/>
    <property type="project" value="TreeGrafter"/>
</dbReference>
<feature type="domain" description="Roadblock/LAMTOR2" evidence="10">
    <location>
        <begin position="13"/>
        <end position="101"/>
    </location>
</feature>
<dbReference type="AlphaFoldDB" id="A0A9W8KZM0"/>
<name>A0A9W8KZM0_9FUNG</name>
<comment type="similarity">
    <text evidence="2">Belongs to the GAMAD family.</text>
</comment>
<dbReference type="InterPro" id="IPR001708">
    <property type="entry name" value="YidC/ALB3/OXA1/COX18"/>
</dbReference>
<comment type="caution">
    <text evidence="11">The sequence shown here is derived from an EMBL/GenBank/DDBJ whole genome shotgun (WGS) entry which is preliminary data.</text>
</comment>
<reference evidence="11" key="1">
    <citation type="submission" date="2022-07" db="EMBL/GenBank/DDBJ databases">
        <title>Phylogenomic reconstructions and comparative analyses of Kickxellomycotina fungi.</title>
        <authorList>
            <person name="Reynolds N.K."/>
            <person name="Stajich J.E."/>
            <person name="Barry K."/>
            <person name="Grigoriev I.V."/>
            <person name="Crous P."/>
            <person name="Smith M.E."/>
        </authorList>
    </citation>
    <scope>NUCLEOTIDE SEQUENCE</scope>
    <source>
        <strain evidence="11">NRRL 3115</strain>
    </source>
</reference>
<dbReference type="GO" id="GO:0032977">
    <property type="term" value="F:membrane insertase activity"/>
    <property type="evidence" value="ECO:0007669"/>
    <property type="project" value="InterPro"/>
</dbReference>
<dbReference type="InterPro" id="IPR028055">
    <property type="entry name" value="YidC/Oxa/ALB_C"/>
</dbReference>
<dbReference type="Proteomes" id="UP001151518">
    <property type="component" value="Unassembled WGS sequence"/>
</dbReference>
<feature type="transmembrane region" description="Helical" evidence="9">
    <location>
        <begin position="299"/>
        <end position="319"/>
    </location>
</feature>
<dbReference type="GO" id="GO:0033617">
    <property type="term" value="P:mitochondrial respiratory chain complex IV assembly"/>
    <property type="evidence" value="ECO:0007669"/>
    <property type="project" value="TreeGrafter"/>
</dbReference>
<evidence type="ECO:0000256" key="7">
    <source>
        <dbReference type="RuleBase" id="RU003945"/>
    </source>
</evidence>
<evidence type="ECO:0000313" key="12">
    <source>
        <dbReference type="Proteomes" id="UP001151518"/>
    </source>
</evidence>
<feature type="transmembrane region" description="Helical" evidence="9">
    <location>
        <begin position="401"/>
        <end position="422"/>
    </location>
</feature>
<evidence type="ECO:0000259" key="10">
    <source>
        <dbReference type="SMART" id="SM00960"/>
    </source>
</evidence>
<dbReference type="InterPro" id="IPR004942">
    <property type="entry name" value="Roadblock/LAMTOR2_dom"/>
</dbReference>
<dbReference type="Gene3D" id="3.30.450.30">
    <property type="entry name" value="Dynein light chain 2a, cytoplasmic"/>
    <property type="match status" value="1"/>
</dbReference>
<evidence type="ECO:0000256" key="5">
    <source>
        <dbReference type="ARBA" id="ARBA00022989"/>
    </source>
</evidence>
<comment type="similarity">
    <text evidence="3 7">Belongs to the OXA1/ALB3/YidC family.</text>
</comment>
<dbReference type="PANTHER" id="PTHR12428">
    <property type="entry name" value="OXA1"/>
    <property type="match status" value="1"/>
</dbReference>